<sequence>MLALSVDQLSVRSHQTLRLDHLSFKVPQGSRLAIIGPNGAGKSTLLQAILKLIPSTHQSLTCFGQNIDQLSRKALAQLISYVPQMQPDLAVTVFDWCSYGRMPHQSLGFSLTDQEQSLIHTMLERTNLTHFANTPLNRLSGGERQRAMIAASLCQETPLILLDEPTNFLDPKQAHELLSLMRDIATSLNKTILAVTHDVNEVTHYFTHCLAIKAGKICFMGEVQDVVHQQNLERLYDRPFIQAVSEQGVIFW</sequence>
<dbReference type="SUPFAM" id="SSF52540">
    <property type="entry name" value="P-loop containing nucleoside triphosphate hydrolases"/>
    <property type="match status" value="1"/>
</dbReference>
<evidence type="ECO:0000313" key="13">
    <source>
        <dbReference type="Proteomes" id="UP000680020"/>
    </source>
</evidence>
<comment type="caution">
    <text evidence="12">The sequence shown here is derived from an EMBL/GenBank/DDBJ whole genome shotgun (WGS) entry which is preliminary data.</text>
</comment>
<dbReference type="AlphaFoldDB" id="A0AB35C355"/>
<keyword evidence="7 12" id="KW-0067">ATP-binding</keyword>
<evidence type="ECO:0000256" key="7">
    <source>
        <dbReference type="ARBA" id="ARBA00022840"/>
    </source>
</evidence>
<dbReference type="FunFam" id="3.40.50.300:FF:000134">
    <property type="entry name" value="Iron-enterobactin ABC transporter ATP-binding protein"/>
    <property type="match status" value="1"/>
</dbReference>
<dbReference type="GO" id="GO:0005886">
    <property type="term" value="C:plasma membrane"/>
    <property type="evidence" value="ECO:0007669"/>
    <property type="project" value="UniProtKB-SubCell"/>
</dbReference>
<evidence type="ECO:0000256" key="10">
    <source>
        <dbReference type="ARBA" id="ARBA00023136"/>
    </source>
</evidence>
<keyword evidence="4" id="KW-1003">Cell membrane</keyword>
<keyword evidence="8" id="KW-0408">Iron</keyword>
<comment type="similarity">
    <text evidence="2">Belongs to the ABC transporter superfamily.</text>
</comment>
<comment type="subcellular location">
    <subcellularLocation>
        <location evidence="1">Cell membrane</location>
        <topology evidence="1">Peripheral membrane protein</topology>
    </subcellularLocation>
</comment>
<dbReference type="PROSITE" id="PS00211">
    <property type="entry name" value="ABC_TRANSPORTER_1"/>
    <property type="match status" value="1"/>
</dbReference>
<evidence type="ECO:0000256" key="9">
    <source>
        <dbReference type="ARBA" id="ARBA00023065"/>
    </source>
</evidence>
<dbReference type="GO" id="GO:0005524">
    <property type="term" value="F:ATP binding"/>
    <property type="evidence" value="ECO:0007669"/>
    <property type="project" value="UniProtKB-KW"/>
</dbReference>
<dbReference type="InterPro" id="IPR027417">
    <property type="entry name" value="P-loop_NTPase"/>
</dbReference>
<dbReference type="InterPro" id="IPR017871">
    <property type="entry name" value="ABC_transporter-like_CS"/>
</dbReference>
<dbReference type="InterPro" id="IPR003439">
    <property type="entry name" value="ABC_transporter-like_ATP-bd"/>
</dbReference>
<keyword evidence="6" id="KW-0547">Nucleotide-binding</keyword>
<dbReference type="PANTHER" id="PTHR42771:SF2">
    <property type="entry name" value="IRON(3+)-HYDROXAMATE IMPORT ATP-BINDING PROTEIN FHUC"/>
    <property type="match status" value="1"/>
</dbReference>
<evidence type="ECO:0000256" key="2">
    <source>
        <dbReference type="ARBA" id="ARBA00005417"/>
    </source>
</evidence>
<reference evidence="12" key="1">
    <citation type="submission" date="2021-03" db="EMBL/GenBank/DDBJ databases">
        <title>Identification and antibiotic profiling of Wohlfahrtiimonas chitiniclastica, an underestimated human pathogen.</title>
        <authorList>
            <person name="Kopf A."/>
            <person name="Bunk B."/>
            <person name="Coldewey S."/>
            <person name="Gunzer F."/>
            <person name="Riedel T."/>
            <person name="Schroettner P."/>
        </authorList>
    </citation>
    <scope>NUCLEOTIDE SEQUENCE</scope>
    <source>
        <strain evidence="12">DSM 100917</strain>
    </source>
</reference>
<protein>
    <submittedName>
        <fullName evidence="12">ABC transporter ATP-binding protein</fullName>
    </submittedName>
</protein>
<evidence type="ECO:0000256" key="6">
    <source>
        <dbReference type="ARBA" id="ARBA00022741"/>
    </source>
</evidence>
<dbReference type="CDD" id="cd03214">
    <property type="entry name" value="ABC_Iron-Siderophores_B12_Hemin"/>
    <property type="match status" value="1"/>
</dbReference>
<accession>A0AB35C355</accession>
<dbReference type="InterPro" id="IPR051535">
    <property type="entry name" value="Siderophore_ABC-ATPase"/>
</dbReference>
<name>A0AB35C355_9GAMM</name>
<dbReference type="RefSeq" id="WP_213404257.1">
    <property type="nucleotide sequence ID" value="NZ_JAGIBT010000012.1"/>
</dbReference>
<keyword evidence="5" id="KW-0410">Iron transport</keyword>
<dbReference type="GO" id="GO:0016887">
    <property type="term" value="F:ATP hydrolysis activity"/>
    <property type="evidence" value="ECO:0007669"/>
    <property type="project" value="InterPro"/>
</dbReference>
<evidence type="ECO:0000256" key="4">
    <source>
        <dbReference type="ARBA" id="ARBA00022475"/>
    </source>
</evidence>
<dbReference type="PANTHER" id="PTHR42771">
    <property type="entry name" value="IRON(3+)-HYDROXAMATE IMPORT ATP-BINDING PROTEIN FHUC"/>
    <property type="match status" value="1"/>
</dbReference>
<proteinExistence type="inferred from homology"/>
<evidence type="ECO:0000259" key="11">
    <source>
        <dbReference type="PROSITE" id="PS50893"/>
    </source>
</evidence>
<dbReference type="Pfam" id="PF00005">
    <property type="entry name" value="ABC_tran"/>
    <property type="match status" value="1"/>
</dbReference>
<keyword evidence="3" id="KW-0813">Transport</keyword>
<organism evidence="12 13">
    <name type="scientific">Wohlfahrtiimonas chitiniclastica</name>
    <dbReference type="NCBI Taxonomy" id="400946"/>
    <lineage>
        <taxon>Bacteria</taxon>
        <taxon>Pseudomonadati</taxon>
        <taxon>Pseudomonadota</taxon>
        <taxon>Gammaproteobacteria</taxon>
        <taxon>Cardiobacteriales</taxon>
        <taxon>Ignatzschineriaceae</taxon>
        <taxon>Wohlfahrtiimonas</taxon>
    </lineage>
</organism>
<dbReference type="InterPro" id="IPR003593">
    <property type="entry name" value="AAA+_ATPase"/>
</dbReference>
<keyword evidence="10" id="KW-0472">Membrane</keyword>
<dbReference type="EMBL" id="JAGIBU010000010">
    <property type="protein sequence ID" value="MBS7825300.1"/>
    <property type="molecule type" value="Genomic_DNA"/>
</dbReference>
<dbReference type="Gene3D" id="3.40.50.300">
    <property type="entry name" value="P-loop containing nucleotide triphosphate hydrolases"/>
    <property type="match status" value="1"/>
</dbReference>
<keyword evidence="9" id="KW-0406">Ion transport</keyword>
<dbReference type="PROSITE" id="PS50893">
    <property type="entry name" value="ABC_TRANSPORTER_2"/>
    <property type="match status" value="1"/>
</dbReference>
<dbReference type="Proteomes" id="UP000680020">
    <property type="component" value="Unassembled WGS sequence"/>
</dbReference>
<evidence type="ECO:0000256" key="5">
    <source>
        <dbReference type="ARBA" id="ARBA00022496"/>
    </source>
</evidence>
<dbReference type="SMART" id="SM00382">
    <property type="entry name" value="AAA"/>
    <property type="match status" value="1"/>
</dbReference>
<gene>
    <name evidence="12" type="ORF">J7561_08815</name>
</gene>
<evidence type="ECO:0000256" key="1">
    <source>
        <dbReference type="ARBA" id="ARBA00004202"/>
    </source>
</evidence>
<dbReference type="GO" id="GO:0006826">
    <property type="term" value="P:iron ion transport"/>
    <property type="evidence" value="ECO:0007669"/>
    <property type="project" value="UniProtKB-KW"/>
</dbReference>
<evidence type="ECO:0000313" key="12">
    <source>
        <dbReference type="EMBL" id="MBS7825300.1"/>
    </source>
</evidence>
<evidence type="ECO:0000256" key="3">
    <source>
        <dbReference type="ARBA" id="ARBA00022448"/>
    </source>
</evidence>
<evidence type="ECO:0000256" key="8">
    <source>
        <dbReference type="ARBA" id="ARBA00023004"/>
    </source>
</evidence>
<feature type="domain" description="ABC transporter" evidence="11">
    <location>
        <begin position="4"/>
        <end position="239"/>
    </location>
</feature>